<reference evidence="2" key="1">
    <citation type="submission" date="2016-11" db="UniProtKB">
        <authorList>
            <consortium name="WormBaseParasite"/>
        </authorList>
    </citation>
    <scope>IDENTIFICATION</scope>
</reference>
<name>A0A1I7ZIE2_9BILA</name>
<dbReference type="WBParaSite" id="L893_g26730.t1">
    <property type="protein sequence ID" value="L893_g26730.t1"/>
    <property type="gene ID" value="L893_g26730"/>
</dbReference>
<keyword evidence="1" id="KW-1185">Reference proteome</keyword>
<proteinExistence type="predicted"/>
<dbReference type="Proteomes" id="UP000095287">
    <property type="component" value="Unplaced"/>
</dbReference>
<evidence type="ECO:0000313" key="1">
    <source>
        <dbReference type="Proteomes" id="UP000095287"/>
    </source>
</evidence>
<sequence length="78" mass="8585">MPNLDESIALISAQIPYILVILGANDAERFALQDETNEAQKQEKWAKKSAVFPTTRLCAVLKLGPHASLAFHLASDYT</sequence>
<dbReference type="AlphaFoldDB" id="A0A1I7ZIE2"/>
<protein>
    <submittedName>
        <fullName evidence="2">SGNH_hydro domain-containing protein</fullName>
    </submittedName>
</protein>
<organism evidence="1 2">
    <name type="scientific">Steinernema glaseri</name>
    <dbReference type="NCBI Taxonomy" id="37863"/>
    <lineage>
        <taxon>Eukaryota</taxon>
        <taxon>Metazoa</taxon>
        <taxon>Ecdysozoa</taxon>
        <taxon>Nematoda</taxon>
        <taxon>Chromadorea</taxon>
        <taxon>Rhabditida</taxon>
        <taxon>Tylenchina</taxon>
        <taxon>Panagrolaimomorpha</taxon>
        <taxon>Strongyloidoidea</taxon>
        <taxon>Steinernematidae</taxon>
        <taxon>Steinernema</taxon>
    </lineage>
</organism>
<evidence type="ECO:0000313" key="2">
    <source>
        <dbReference type="WBParaSite" id="L893_g26730.t1"/>
    </source>
</evidence>
<accession>A0A1I7ZIE2</accession>